<accession>A0A941GMY6</accession>
<dbReference type="PANTHER" id="PTHR34235:SF3">
    <property type="entry name" value="SLR1203 PROTEIN"/>
    <property type="match status" value="1"/>
</dbReference>
<evidence type="ECO:0000313" key="2">
    <source>
        <dbReference type="Proteomes" id="UP000767446"/>
    </source>
</evidence>
<name>A0A941GMY6_9CHRO</name>
<evidence type="ECO:0000313" key="1">
    <source>
        <dbReference type="EMBL" id="MBR8826729.1"/>
    </source>
</evidence>
<dbReference type="PANTHER" id="PTHR34235">
    <property type="entry name" value="SLR1203 PROTEIN-RELATED"/>
    <property type="match status" value="1"/>
</dbReference>
<gene>
    <name evidence="1" type="ORF">DSM107014_02300</name>
</gene>
<organism evidence="1 2">
    <name type="scientific">Gomphosphaeria aponina SAG 52.96 = DSM 107014</name>
    <dbReference type="NCBI Taxonomy" id="1521640"/>
    <lineage>
        <taxon>Bacteria</taxon>
        <taxon>Bacillati</taxon>
        <taxon>Cyanobacteriota</taxon>
        <taxon>Cyanophyceae</taxon>
        <taxon>Oscillatoriophycideae</taxon>
        <taxon>Chroococcales</taxon>
        <taxon>Gomphosphaeriaceae</taxon>
        <taxon>Gomphosphaeria</taxon>
    </lineage>
</organism>
<reference evidence="1" key="1">
    <citation type="submission" date="2021-02" db="EMBL/GenBank/DDBJ databases">
        <title>Metagenome analyses of Stigonema ocellatum DSM 106950, Chlorogloea purpurea SAG 13.99 and Gomphosphaeria aponina DSM 107014.</title>
        <authorList>
            <person name="Marter P."/>
            <person name="Huang S."/>
        </authorList>
    </citation>
    <scope>NUCLEOTIDE SEQUENCE</scope>
    <source>
        <strain evidence="1">JP213</strain>
    </source>
</reference>
<dbReference type="Proteomes" id="UP000767446">
    <property type="component" value="Unassembled WGS sequence"/>
</dbReference>
<dbReference type="AlphaFoldDB" id="A0A941GMY6"/>
<sequence length="145" mass="17651">MKSLYEIDYPLWLNQTLKYLKNQEIEQLDWVNLIQEIEALGNELRHKVDSYLKQLLIHLLLYGYWTVEKERCGAGWRDEIDNFRDELELLLESKTLYNYFLTRIDAMYFQARRRVIKKTQLSPVVFPEKCPFSVSELREFDFYPE</sequence>
<proteinExistence type="predicted"/>
<dbReference type="InterPro" id="IPR002636">
    <property type="entry name" value="DUF29"/>
</dbReference>
<dbReference type="EMBL" id="JADQBC010000009">
    <property type="protein sequence ID" value="MBR8826729.1"/>
    <property type="molecule type" value="Genomic_DNA"/>
</dbReference>
<dbReference type="Pfam" id="PF01724">
    <property type="entry name" value="DUF29"/>
    <property type="match status" value="1"/>
</dbReference>
<comment type="caution">
    <text evidence="1">The sequence shown here is derived from an EMBL/GenBank/DDBJ whole genome shotgun (WGS) entry which is preliminary data.</text>
</comment>
<protein>
    <submittedName>
        <fullName evidence="1">DUF29 domain-containing protein</fullName>
    </submittedName>
</protein>
<dbReference type="Gene3D" id="1.20.1220.20">
    <property type="entry name" value="Uncharcterised protein PF01724"/>
    <property type="match status" value="1"/>
</dbReference>